<accession>A0ABR3PYG0</accession>
<dbReference type="GeneID" id="95987919"/>
<evidence type="ECO:0000259" key="4">
    <source>
        <dbReference type="Pfam" id="PF10342"/>
    </source>
</evidence>
<evidence type="ECO:0000256" key="2">
    <source>
        <dbReference type="SAM" id="MobiDB-lite"/>
    </source>
</evidence>
<proteinExistence type="predicted"/>
<feature type="domain" description="Yeast cell wall synthesis Kre9/Knh1-like N-terminal" evidence="4">
    <location>
        <begin position="23"/>
        <end position="116"/>
    </location>
</feature>
<feature type="compositionally biased region" description="Low complexity" evidence="2">
    <location>
        <begin position="146"/>
        <end position="163"/>
    </location>
</feature>
<gene>
    <name evidence="5" type="ORF">Q8F55_006876</name>
</gene>
<comment type="caution">
    <text evidence="5">The sequence shown here is derived from an EMBL/GenBank/DDBJ whole genome shotgun (WGS) entry which is preliminary data.</text>
</comment>
<evidence type="ECO:0000256" key="1">
    <source>
        <dbReference type="ARBA" id="ARBA00022729"/>
    </source>
</evidence>
<evidence type="ECO:0000313" key="5">
    <source>
        <dbReference type="EMBL" id="KAL1407443.1"/>
    </source>
</evidence>
<protein>
    <recommendedName>
        <fullName evidence="4">Yeast cell wall synthesis Kre9/Knh1-like N-terminal domain-containing protein</fullName>
    </recommendedName>
</protein>
<evidence type="ECO:0000313" key="6">
    <source>
        <dbReference type="Proteomes" id="UP001565368"/>
    </source>
</evidence>
<dbReference type="EMBL" id="JBBXJM010000005">
    <property type="protein sequence ID" value="KAL1407443.1"/>
    <property type="molecule type" value="Genomic_DNA"/>
</dbReference>
<name>A0ABR3PYG0_9TREE</name>
<organism evidence="5 6">
    <name type="scientific">Vanrija albida</name>
    <dbReference type="NCBI Taxonomy" id="181172"/>
    <lineage>
        <taxon>Eukaryota</taxon>
        <taxon>Fungi</taxon>
        <taxon>Dikarya</taxon>
        <taxon>Basidiomycota</taxon>
        <taxon>Agaricomycotina</taxon>
        <taxon>Tremellomycetes</taxon>
        <taxon>Trichosporonales</taxon>
        <taxon>Trichosporonaceae</taxon>
        <taxon>Vanrija</taxon>
    </lineage>
</organism>
<dbReference type="RefSeq" id="XP_069207387.1">
    <property type="nucleotide sequence ID" value="XM_069355316.1"/>
</dbReference>
<feature type="region of interest" description="Disordered" evidence="2">
    <location>
        <begin position="111"/>
        <end position="166"/>
    </location>
</feature>
<keyword evidence="6" id="KW-1185">Reference proteome</keyword>
<dbReference type="PANTHER" id="PTHR40633:SF1">
    <property type="entry name" value="GPI ANCHORED SERINE-THREONINE RICH PROTEIN (AFU_ORTHOLOGUE AFUA_1G03630)"/>
    <property type="match status" value="1"/>
</dbReference>
<feature type="signal peptide" evidence="3">
    <location>
        <begin position="1"/>
        <end position="16"/>
    </location>
</feature>
<reference evidence="5 6" key="1">
    <citation type="submission" date="2023-08" db="EMBL/GenBank/DDBJ databases">
        <title>Annotated Genome Sequence of Vanrija albida AlHP1.</title>
        <authorList>
            <person name="Herzog R."/>
        </authorList>
    </citation>
    <scope>NUCLEOTIDE SEQUENCE [LARGE SCALE GENOMIC DNA]</scope>
    <source>
        <strain evidence="5 6">AlHP1</strain>
    </source>
</reference>
<sequence length="232" mass="23081">MYALAFALALARVASAAITLEAPGADTNVKPGDHITASWLTDDTGSWTAMDINFMSGSDDAPIQLTQLATGIDATDPNATTYQFTVPNVNPYSQIYFLQFTTGNGSDFVDSPRFTISSPDGTTTPPTGQATDGSGNTYNWGNGSLADSANSTSAPASTSSGAQSGVGANGVTLYTNNINTGTNLPEGQATGVAQATVGAHAPGAGSALLAPGATLPAFAAVVGVLAGAALLA</sequence>
<dbReference type="Pfam" id="PF10342">
    <property type="entry name" value="Kre9_KNH"/>
    <property type="match status" value="1"/>
</dbReference>
<feature type="chain" id="PRO_5045319762" description="Yeast cell wall synthesis Kre9/Knh1-like N-terminal domain-containing protein" evidence="3">
    <location>
        <begin position="17"/>
        <end position="232"/>
    </location>
</feature>
<dbReference type="InterPro" id="IPR052982">
    <property type="entry name" value="SRP1/TIP1-like"/>
</dbReference>
<dbReference type="InterPro" id="IPR018466">
    <property type="entry name" value="Kre9/Knh1-like_N"/>
</dbReference>
<dbReference type="Proteomes" id="UP001565368">
    <property type="component" value="Unassembled WGS sequence"/>
</dbReference>
<keyword evidence="1 3" id="KW-0732">Signal</keyword>
<dbReference type="PANTHER" id="PTHR40633">
    <property type="entry name" value="MATRIX PROTEIN, PUTATIVE (AFU_ORTHOLOGUE AFUA_8G05410)-RELATED"/>
    <property type="match status" value="1"/>
</dbReference>
<evidence type="ECO:0000256" key="3">
    <source>
        <dbReference type="SAM" id="SignalP"/>
    </source>
</evidence>
<feature type="compositionally biased region" description="Low complexity" evidence="2">
    <location>
        <begin position="119"/>
        <end position="133"/>
    </location>
</feature>